<evidence type="ECO:0000256" key="6">
    <source>
        <dbReference type="ARBA" id="ARBA00022692"/>
    </source>
</evidence>
<dbReference type="EMBL" id="HG423147">
    <property type="protein sequence ID" value="CDG50902.1"/>
    <property type="molecule type" value="Genomic_DNA"/>
</dbReference>
<dbReference type="GO" id="GO:0005743">
    <property type="term" value="C:mitochondrial inner membrane"/>
    <property type="evidence" value="ECO:0007669"/>
    <property type="project" value="UniProtKB-SubCell"/>
</dbReference>
<evidence type="ECO:0000256" key="7">
    <source>
        <dbReference type="ARBA" id="ARBA00022792"/>
    </source>
</evidence>
<evidence type="ECO:0000256" key="4">
    <source>
        <dbReference type="ARBA" id="ARBA00022448"/>
    </source>
</evidence>
<keyword evidence="8" id="KW-1278">Translocase</keyword>
<keyword evidence="13 16" id="KW-0496">Mitochondrion</keyword>
<feature type="transmembrane region" description="Helical" evidence="16">
    <location>
        <begin position="26"/>
        <end position="48"/>
    </location>
</feature>
<dbReference type="InterPro" id="IPR018393">
    <property type="entry name" value="NADHpl_OxRdtase_5_subgr"/>
</dbReference>
<keyword evidence="12 16" id="KW-0830">Ubiquinone</keyword>
<evidence type="ECO:0000256" key="9">
    <source>
        <dbReference type="ARBA" id="ARBA00022982"/>
    </source>
</evidence>
<feature type="transmembrane region" description="Helical" evidence="16">
    <location>
        <begin position="333"/>
        <end position="350"/>
    </location>
</feature>
<proteinExistence type="inferred from homology"/>
<dbReference type="Pfam" id="PF00662">
    <property type="entry name" value="Proton_antipo_N"/>
    <property type="match status" value="1"/>
</dbReference>
<gene>
    <name evidence="20" type="primary">nd5</name>
</gene>
<keyword evidence="9" id="KW-0249">Electron transport</keyword>
<feature type="transmembrane region" description="Helical" evidence="16">
    <location>
        <begin position="136"/>
        <end position="155"/>
    </location>
</feature>
<dbReference type="PANTHER" id="PTHR42829:SF2">
    <property type="entry name" value="NADH-UBIQUINONE OXIDOREDUCTASE CHAIN 5"/>
    <property type="match status" value="1"/>
</dbReference>
<feature type="transmembrane region" description="Helical" evidence="16">
    <location>
        <begin position="243"/>
        <end position="261"/>
    </location>
</feature>
<evidence type="ECO:0000256" key="3">
    <source>
        <dbReference type="ARBA" id="ARBA00021096"/>
    </source>
</evidence>
<feature type="domain" description="NADH dehydrogenase subunit 5 C-terminal" evidence="19">
    <location>
        <begin position="422"/>
        <end position="606"/>
    </location>
</feature>
<dbReference type="GO" id="GO:0008137">
    <property type="term" value="F:NADH dehydrogenase (ubiquinone) activity"/>
    <property type="evidence" value="ECO:0007669"/>
    <property type="project" value="UniProtKB-EC"/>
</dbReference>
<dbReference type="Pfam" id="PF06455">
    <property type="entry name" value="NADH5_C"/>
    <property type="match status" value="1"/>
</dbReference>
<feature type="domain" description="NADH-Ubiquinone oxidoreductase (complex I) chain 5 N-terminal" evidence="18">
    <location>
        <begin position="64"/>
        <end position="114"/>
    </location>
</feature>
<dbReference type="InterPro" id="IPR001516">
    <property type="entry name" value="Proton_antipo_N"/>
</dbReference>
<evidence type="ECO:0000256" key="5">
    <source>
        <dbReference type="ARBA" id="ARBA00022660"/>
    </source>
</evidence>
<evidence type="ECO:0000256" key="15">
    <source>
        <dbReference type="ARBA" id="ARBA00049551"/>
    </source>
</evidence>
<evidence type="ECO:0000256" key="14">
    <source>
        <dbReference type="ARBA" id="ARBA00023136"/>
    </source>
</evidence>
<dbReference type="InterPro" id="IPR003945">
    <property type="entry name" value="NU5C-like"/>
</dbReference>
<feature type="transmembrane region" description="Helical" evidence="16">
    <location>
        <begin position="113"/>
        <end position="130"/>
    </location>
</feature>
<dbReference type="PRINTS" id="PR01434">
    <property type="entry name" value="NADHDHGNASE5"/>
</dbReference>
<feature type="transmembrane region" description="Helical" evidence="16">
    <location>
        <begin position="273"/>
        <end position="294"/>
    </location>
</feature>
<evidence type="ECO:0000256" key="13">
    <source>
        <dbReference type="ARBA" id="ARBA00023128"/>
    </source>
</evidence>
<feature type="transmembrane region" description="Helical" evidence="16">
    <location>
        <begin position="449"/>
        <end position="469"/>
    </location>
</feature>
<keyword evidence="11 16" id="KW-0520">NAD</keyword>
<keyword evidence="10 16" id="KW-1133">Transmembrane helix</keyword>
<comment type="similarity">
    <text evidence="16">Belongs to the complex I subunit 5 family.</text>
</comment>
<organism evidence="20">
    <name type="scientific">Exaiptasia diaphana</name>
    <name type="common">Tropical sea anemone</name>
    <name type="synonym">Aiptasia pulchella</name>
    <dbReference type="NCBI Taxonomy" id="2652724"/>
    <lineage>
        <taxon>Eukaryota</taxon>
        <taxon>Metazoa</taxon>
        <taxon>Cnidaria</taxon>
        <taxon>Anthozoa</taxon>
        <taxon>Hexacorallia</taxon>
        <taxon>Actiniaria</taxon>
        <taxon>Aiptasiidae</taxon>
        <taxon>Exaiptasia</taxon>
    </lineage>
</organism>
<protein>
    <recommendedName>
        <fullName evidence="3 16">NADH-ubiquinone oxidoreductase chain 5</fullName>
        <ecNumber evidence="2 16">7.1.1.2</ecNumber>
    </recommendedName>
</protein>
<dbReference type="GO" id="GO:0042773">
    <property type="term" value="P:ATP synthesis coupled electron transport"/>
    <property type="evidence" value="ECO:0007669"/>
    <property type="project" value="InterPro"/>
</dbReference>
<dbReference type="GO" id="GO:0015990">
    <property type="term" value="P:electron transport coupled proton transport"/>
    <property type="evidence" value="ECO:0007669"/>
    <property type="project" value="TreeGrafter"/>
</dbReference>
<evidence type="ECO:0000256" key="10">
    <source>
        <dbReference type="ARBA" id="ARBA00022989"/>
    </source>
</evidence>
<feature type="transmembrane region" description="Helical" evidence="16">
    <location>
        <begin position="489"/>
        <end position="510"/>
    </location>
</feature>
<evidence type="ECO:0000313" key="20">
    <source>
        <dbReference type="EMBL" id="CDG50902.1"/>
    </source>
</evidence>
<dbReference type="EC" id="7.1.1.2" evidence="2 16"/>
<dbReference type="InterPro" id="IPR010934">
    <property type="entry name" value="NADH_DH_su5_C"/>
</dbReference>
<dbReference type="PANTHER" id="PTHR42829">
    <property type="entry name" value="NADH-UBIQUINONE OXIDOREDUCTASE CHAIN 5"/>
    <property type="match status" value="1"/>
</dbReference>
<feature type="transmembrane region" description="Helical" evidence="16">
    <location>
        <begin position="592"/>
        <end position="613"/>
    </location>
</feature>
<dbReference type="NCBIfam" id="NF005141">
    <property type="entry name" value="PRK06590.1"/>
    <property type="match status" value="1"/>
</dbReference>
<evidence type="ECO:0000259" key="19">
    <source>
        <dbReference type="Pfam" id="PF06455"/>
    </source>
</evidence>
<dbReference type="EMBL" id="HG423148">
    <property type="protein sequence ID" value="CDG50916.1"/>
    <property type="molecule type" value="Genomic_DNA"/>
</dbReference>
<feature type="transmembrane region" description="Helical" evidence="16">
    <location>
        <begin position="522"/>
        <end position="540"/>
    </location>
</feature>
<dbReference type="NCBIfam" id="TIGR01974">
    <property type="entry name" value="NDH_I_L"/>
    <property type="match status" value="1"/>
</dbReference>
<feature type="domain" description="NADH:quinone oxidoreductase/Mrp antiporter transmembrane" evidence="17">
    <location>
        <begin position="131"/>
        <end position="419"/>
    </location>
</feature>
<dbReference type="RefSeq" id="YP_010133394.1">
    <property type="nucleotide sequence ID" value="NC_056771.1"/>
</dbReference>
<dbReference type="GeneID" id="67122641"/>
<feature type="transmembrane region" description="Helical" evidence="16">
    <location>
        <begin position="167"/>
        <end position="186"/>
    </location>
</feature>
<dbReference type="InterPro" id="IPR001750">
    <property type="entry name" value="ND/Mrp_TM"/>
</dbReference>
<feature type="transmembrane region" description="Helical" evidence="16">
    <location>
        <begin position="362"/>
        <end position="383"/>
    </location>
</feature>
<keyword evidence="6 16" id="KW-0812">Transmembrane</keyword>
<evidence type="ECO:0000313" key="21">
    <source>
        <dbReference type="EMBL" id="CDG50916.1"/>
    </source>
</evidence>
<comment type="subcellular location">
    <subcellularLocation>
        <location evidence="1">Mitochondrion inner membrane</location>
        <topology evidence="1">Multi-pass membrane protein</topology>
    </subcellularLocation>
</comment>
<name>T2L189_EXADI</name>
<keyword evidence="4 16" id="KW-0813">Transport</keyword>
<comment type="function">
    <text evidence="16">Core subunit of the mitochondrial membrane respiratory chain NADH dehydrogenase (Complex I) which catalyzes electron transfer from NADH through the respiratory chain, using ubiquinone as an electron acceptor. Essential for the catalytic activity and assembly of complex I.</text>
</comment>
<feature type="transmembrane region" description="Helical" evidence="16">
    <location>
        <begin position="198"/>
        <end position="222"/>
    </location>
</feature>
<sequence length="723" mass="79665">MYILILLFPFLGSSLSLITGRTLGKLGARILTSSCLIVSLSLSVLIFYETTLNFSTTYIKLWRWLDSDLVTADFGLQFDPLTATMLLVVTSVSTLVHIFSTAYMEGDPHVPRFMSYLSLFTFFMILLVTSDNYPQLFIGWEGVGLCSYLLINFWLTRIEANRAAIKAMLVNRVGDIGFVLAMLAIWDQFGCLDFVSLFNIVGLSPSDSITLICLFLFIGAVGKSAQLGLHTWLPDAMEGPTPVSALIHAATMVTAGVFLLIRSSPLLEQAPMALMVVTIVGSLTAFMAATVGLVQNDLKKVIAYSTCSQLGYMVMACGLSQYSISLFHLMNHAFFKALLFLSAGSVIHALADEQDMRKMGGLIKSIPFSYTMVVIGSLSLMGFPYLTGFYSKDLILELAYDQYYLAFAHWLGVFSALLTAAYSLRLVYLTFISNTNTKKEIFSDAHEGSWNLTLPLILLALGSIFVGYLTKEIIWSFQITFSPIIPTSIKLMPVIFSLFGAGAAVVLYHYSSRIFNAPTSPVGLAGYTFLYSAWQFNYIINHFLVQNVWRLGHLITYRALDKGIVELIGPQEISKFVITLTQGLSKIQSGLITTYALGFFIALVLLCGSVMLASEAEDVLIAALEESIASQNPPDVVTLQNHLGLAYYLEHTVTLHGFDIMDYFSWPPASEETYDKVCLGIIDWAVENDVSLVDMEGLLKTAGVIPTGFGSSSEDEAVDLLWQ</sequence>
<dbReference type="Gene3D" id="1.20.5.2700">
    <property type="match status" value="1"/>
</dbReference>
<dbReference type="Pfam" id="PF00361">
    <property type="entry name" value="Proton_antipo_M"/>
    <property type="match status" value="1"/>
</dbReference>
<accession>T2L189</accession>
<evidence type="ECO:0000256" key="11">
    <source>
        <dbReference type="ARBA" id="ARBA00023027"/>
    </source>
</evidence>
<keyword evidence="7" id="KW-0999">Mitochondrion inner membrane</keyword>
<geneLocation type="mitochondrion" evidence="20"/>
<keyword evidence="5" id="KW-0679">Respiratory chain</keyword>
<evidence type="ECO:0000256" key="2">
    <source>
        <dbReference type="ARBA" id="ARBA00012944"/>
    </source>
</evidence>
<evidence type="ECO:0000256" key="1">
    <source>
        <dbReference type="ARBA" id="ARBA00004448"/>
    </source>
</evidence>
<reference evidence="20" key="1">
    <citation type="submission" date="2013-07" db="EMBL/GenBank/DDBJ databases">
        <title>Sea anemones possess a surprisingly dynamic mitogenome structure due to intron ribozymes, insertion elements and rare heteroplasmic haplotypes.</title>
        <authorList>
            <person name="Emblem A."/>
            <person name="Okkenhaug S."/>
            <person name="Weiss E.S."/>
            <person name="Denver D.R."/>
            <person name="Karlsen B.O."/>
            <person name="Moum T."/>
            <person name="Johansen S.D."/>
        </authorList>
    </citation>
    <scope>NUCLEOTIDE SEQUENCE</scope>
    <source>
        <strain evidence="20">NOR1</strain>
        <strain evidence="21">US1</strain>
    </source>
</reference>
<dbReference type="GO" id="GO:0003954">
    <property type="term" value="F:NADH dehydrogenase activity"/>
    <property type="evidence" value="ECO:0007669"/>
    <property type="project" value="TreeGrafter"/>
</dbReference>
<evidence type="ECO:0000256" key="16">
    <source>
        <dbReference type="RuleBase" id="RU003404"/>
    </source>
</evidence>
<evidence type="ECO:0000259" key="17">
    <source>
        <dbReference type="Pfam" id="PF00361"/>
    </source>
</evidence>
<feature type="transmembrane region" description="Helical" evidence="16">
    <location>
        <begin position="403"/>
        <end position="428"/>
    </location>
</feature>
<evidence type="ECO:0000256" key="8">
    <source>
        <dbReference type="ARBA" id="ARBA00022967"/>
    </source>
</evidence>
<feature type="transmembrane region" description="Helical" evidence="16">
    <location>
        <begin position="301"/>
        <end position="321"/>
    </location>
</feature>
<dbReference type="AlphaFoldDB" id="T2L189"/>
<evidence type="ECO:0000256" key="12">
    <source>
        <dbReference type="ARBA" id="ARBA00023075"/>
    </source>
</evidence>
<keyword evidence="14 16" id="KW-0472">Membrane</keyword>
<comment type="catalytic activity">
    <reaction evidence="15 16">
        <text>a ubiquinone + NADH + 5 H(+)(in) = a ubiquinol + NAD(+) + 4 H(+)(out)</text>
        <dbReference type="Rhea" id="RHEA:29091"/>
        <dbReference type="Rhea" id="RHEA-COMP:9565"/>
        <dbReference type="Rhea" id="RHEA-COMP:9566"/>
        <dbReference type="ChEBI" id="CHEBI:15378"/>
        <dbReference type="ChEBI" id="CHEBI:16389"/>
        <dbReference type="ChEBI" id="CHEBI:17976"/>
        <dbReference type="ChEBI" id="CHEBI:57540"/>
        <dbReference type="ChEBI" id="CHEBI:57945"/>
        <dbReference type="EC" id="7.1.1.2"/>
    </reaction>
</comment>
<evidence type="ECO:0000259" key="18">
    <source>
        <dbReference type="Pfam" id="PF00662"/>
    </source>
</evidence>